<reference evidence="1 2" key="1">
    <citation type="submission" date="2017-02" db="EMBL/GenBank/DDBJ databases">
        <title>Natronthermophilus aegyptiacus gen. nov.,sp. nov., an aerobic, extremely halophilic alkalithermophilic archaeon isolated from the athalassohaline Wadi An Natrun, Egypt.</title>
        <authorList>
            <person name="Zhao B."/>
        </authorList>
    </citation>
    <scope>NUCLEOTIDE SEQUENCE [LARGE SCALE GENOMIC DNA]</scope>
    <source>
        <strain evidence="1 2">CGMCC 1.3597</strain>
    </source>
</reference>
<name>A0A202EAX4_9EURY</name>
<proteinExistence type="predicted"/>
<dbReference type="RefSeq" id="WP_054864089.1">
    <property type="nucleotide sequence ID" value="NZ_MWPH01000001.1"/>
</dbReference>
<dbReference type="EMBL" id="MWPH01000001">
    <property type="protein sequence ID" value="OVE85384.1"/>
    <property type="molecule type" value="Genomic_DNA"/>
</dbReference>
<evidence type="ECO:0000313" key="2">
    <source>
        <dbReference type="Proteomes" id="UP000196084"/>
    </source>
</evidence>
<keyword evidence="2" id="KW-1185">Reference proteome</keyword>
<accession>A0A202EAX4</accession>
<dbReference type="Proteomes" id="UP000196084">
    <property type="component" value="Unassembled WGS sequence"/>
</dbReference>
<gene>
    <name evidence="1" type="ORF">B2G88_00705</name>
</gene>
<organism evidence="1 2">
    <name type="scientific">Natronolimnobius baerhuensis</name>
    <dbReference type="NCBI Taxonomy" id="253108"/>
    <lineage>
        <taxon>Archaea</taxon>
        <taxon>Methanobacteriati</taxon>
        <taxon>Methanobacteriota</taxon>
        <taxon>Stenosarchaea group</taxon>
        <taxon>Halobacteria</taxon>
        <taxon>Halobacteriales</taxon>
        <taxon>Natrialbaceae</taxon>
        <taxon>Natronolimnobius</taxon>
    </lineage>
</organism>
<evidence type="ECO:0000313" key="1">
    <source>
        <dbReference type="EMBL" id="OVE85384.1"/>
    </source>
</evidence>
<dbReference type="AlphaFoldDB" id="A0A202EAX4"/>
<dbReference type="OrthoDB" id="166257at2157"/>
<sequence length="104" mass="11662">MATHGSRNGATGGSRPTLLALDLPQFSRLSWELGARLLDDDATCHSKWERTGSTWRLSIFRVETNTAVVRVQTPVGRERFYTIAELDLEAVIPELEAAAHWQRV</sequence>
<protein>
    <submittedName>
        <fullName evidence="1">Uncharacterized protein</fullName>
    </submittedName>
</protein>
<comment type="caution">
    <text evidence="1">The sequence shown here is derived from an EMBL/GenBank/DDBJ whole genome shotgun (WGS) entry which is preliminary data.</text>
</comment>